<name>A0A371CGE0_9GAMM</name>
<protein>
    <recommendedName>
        <fullName evidence="4">EexN family lipoprotein</fullName>
    </recommendedName>
</protein>
<evidence type="ECO:0000313" key="3">
    <source>
        <dbReference type="Proteomes" id="UP000013165"/>
    </source>
</evidence>
<evidence type="ECO:0008006" key="4">
    <source>
        <dbReference type="Google" id="ProtNLM"/>
    </source>
</evidence>
<dbReference type="EMBL" id="APLQ01000005">
    <property type="protein sequence ID" value="RDW95465.1"/>
    <property type="molecule type" value="Genomic_DNA"/>
</dbReference>
<dbReference type="InterPro" id="IPR047937">
    <property type="entry name" value="Eex_IncN-like"/>
</dbReference>
<accession>A0A371CGE0</accession>
<organism evidence="2 3">
    <name type="scientific">Marinobacter nanhaiticus D15-8W</name>
    <dbReference type="NCBI Taxonomy" id="626887"/>
    <lineage>
        <taxon>Bacteria</taxon>
        <taxon>Pseudomonadati</taxon>
        <taxon>Pseudomonadota</taxon>
        <taxon>Gammaproteobacteria</taxon>
        <taxon>Pseudomonadales</taxon>
        <taxon>Marinobacteraceae</taxon>
        <taxon>Marinobacter</taxon>
    </lineage>
</organism>
<evidence type="ECO:0000256" key="1">
    <source>
        <dbReference type="SAM" id="SignalP"/>
    </source>
</evidence>
<dbReference type="NCBIfam" id="NF033894">
    <property type="entry name" value="Eex_IncN"/>
    <property type="match status" value="1"/>
</dbReference>
<dbReference type="AlphaFoldDB" id="A0A371CGE0"/>
<keyword evidence="3" id="KW-1185">Reference proteome</keyword>
<dbReference type="Proteomes" id="UP000013165">
    <property type="component" value="Unassembled WGS sequence"/>
</dbReference>
<evidence type="ECO:0000313" key="2">
    <source>
        <dbReference type="EMBL" id="RDW95465.1"/>
    </source>
</evidence>
<proteinExistence type="predicted"/>
<comment type="caution">
    <text evidence="2">The sequence shown here is derived from an EMBL/GenBank/DDBJ whole genome shotgun (WGS) entry which is preliminary data.</text>
</comment>
<reference evidence="2 3" key="1">
    <citation type="journal article" date="2013" name="Genome Announc.">
        <title>Genome Sequence of the Polycyclic Aromatic Hydrocarbon-Degrading Bacterium Strain Marinobacter nanhaiticus D15-8WT.</title>
        <authorList>
            <person name="Cui Z."/>
            <person name="Gao W."/>
            <person name="Li Q."/>
            <person name="Xu G."/>
            <person name="Zheng L."/>
        </authorList>
    </citation>
    <scope>NUCLEOTIDE SEQUENCE [LARGE SCALE GENOMIC DNA]</scope>
    <source>
        <strain evidence="2 3">D15-8W</strain>
    </source>
</reference>
<dbReference type="OrthoDB" id="6944087at2"/>
<gene>
    <name evidence="2" type="ORF">J057_24025</name>
</gene>
<sequence length="80" mass="8869">MVTFVAQSAFLAMATVALSGCFSDEPVHTAEWYKEHDSDRQEKLKACSDNPGELRDTPNCVNALQAERVLSSGELFELDF</sequence>
<feature type="signal peptide" evidence="1">
    <location>
        <begin position="1"/>
        <end position="19"/>
    </location>
</feature>
<feature type="chain" id="PRO_5016645920" description="EexN family lipoprotein" evidence="1">
    <location>
        <begin position="20"/>
        <end position="80"/>
    </location>
</feature>
<keyword evidence="1" id="KW-0732">Signal</keyword>